<evidence type="ECO:0000313" key="10">
    <source>
        <dbReference type="EMBL" id="CAH2352656.1"/>
    </source>
</evidence>
<feature type="compositionally biased region" description="Acidic residues" evidence="6">
    <location>
        <begin position="301"/>
        <end position="314"/>
    </location>
</feature>
<feature type="region of interest" description="Disordered" evidence="6">
    <location>
        <begin position="394"/>
        <end position="420"/>
    </location>
</feature>
<feature type="domain" description="SPX" evidence="9">
    <location>
        <begin position="1"/>
        <end position="508"/>
    </location>
</feature>
<dbReference type="GO" id="GO:0005886">
    <property type="term" value="C:plasma membrane"/>
    <property type="evidence" value="ECO:0007669"/>
    <property type="project" value="TreeGrafter"/>
</dbReference>
<reference evidence="10" key="1">
    <citation type="submission" date="2022-03" db="EMBL/GenBank/DDBJ databases">
        <authorList>
            <person name="Legras J.-L."/>
            <person name="Devillers H."/>
            <person name="Grondin C."/>
        </authorList>
    </citation>
    <scope>NUCLEOTIDE SEQUENCE</scope>
    <source>
        <strain evidence="10">CLIB 1423</strain>
    </source>
</reference>
<name>A0A9P0QPT3_9ASCO</name>
<dbReference type="PROSITE" id="PS51382">
    <property type="entry name" value="SPX"/>
    <property type="match status" value="1"/>
</dbReference>
<gene>
    <name evidence="10" type="ORF">CLIB1423_07S04566</name>
</gene>
<evidence type="ECO:0000256" key="4">
    <source>
        <dbReference type="ARBA" id="ARBA00022989"/>
    </source>
</evidence>
<organism evidence="10 11">
    <name type="scientific">[Candida] railenensis</name>
    <dbReference type="NCBI Taxonomy" id="45579"/>
    <lineage>
        <taxon>Eukaryota</taxon>
        <taxon>Fungi</taxon>
        <taxon>Dikarya</taxon>
        <taxon>Ascomycota</taxon>
        <taxon>Saccharomycotina</taxon>
        <taxon>Pichiomycetes</taxon>
        <taxon>Debaryomycetaceae</taxon>
        <taxon>Kurtzmaniella</taxon>
    </lineage>
</organism>
<accession>A0A9P0QPT3</accession>
<feature type="transmembrane region" description="Helical" evidence="7">
    <location>
        <begin position="735"/>
        <end position="756"/>
    </location>
</feature>
<feature type="transmembrane region" description="Helical" evidence="7">
    <location>
        <begin position="686"/>
        <end position="701"/>
    </location>
</feature>
<feature type="transmembrane region" description="Helical" evidence="7">
    <location>
        <begin position="567"/>
        <end position="590"/>
    </location>
</feature>
<keyword evidence="11" id="KW-1185">Reference proteome</keyword>
<keyword evidence="3 7" id="KW-0812">Transmembrane</keyword>
<evidence type="ECO:0000256" key="5">
    <source>
        <dbReference type="ARBA" id="ARBA00023136"/>
    </source>
</evidence>
<feature type="domain" description="EXS" evidence="8">
    <location>
        <begin position="774"/>
        <end position="968"/>
    </location>
</feature>
<dbReference type="InterPro" id="IPR004331">
    <property type="entry name" value="SPX_dom"/>
</dbReference>
<feature type="compositionally biased region" description="Low complexity" evidence="6">
    <location>
        <begin position="404"/>
        <end position="419"/>
    </location>
</feature>
<dbReference type="GO" id="GO:0016036">
    <property type="term" value="P:cellular response to phosphate starvation"/>
    <property type="evidence" value="ECO:0007669"/>
    <property type="project" value="TreeGrafter"/>
</dbReference>
<dbReference type="Pfam" id="PF03105">
    <property type="entry name" value="SPX"/>
    <property type="match status" value="2"/>
</dbReference>
<dbReference type="PANTHER" id="PTHR10783:SF103">
    <property type="entry name" value="SOLUTE CARRIER FAMILY 53 MEMBER 1"/>
    <property type="match status" value="1"/>
</dbReference>
<feature type="transmembrane region" description="Helical" evidence="7">
    <location>
        <begin position="655"/>
        <end position="674"/>
    </location>
</feature>
<feature type="region of interest" description="Disordered" evidence="6">
    <location>
        <begin position="349"/>
        <end position="382"/>
    </location>
</feature>
<feature type="compositionally biased region" description="Low complexity" evidence="6">
    <location>
        <begin position="1022"/>
        <end position="1040"/>
    </location>
</feature>
<comment type="similarity">
    <text evidence="2">Belongs to the SYG1 (TC 2.A.94) family.</text>
</comment>
<feature type="region of interest" description="Disordered" evidence="6">
    <location>
        <begin position="292"/>
        <end position="323"/>
    </location>
</feature>
<dbReference type="CDD" id="cd14475">
    <property type="entry name" value="SPX_SYG1_like"/>
    <property type="match status" value="1"/>
</dbReference>
<feature type="region of interest" description="Disordered" evidence="6">
    <location>
        <begin position="1003"/>
        <end position="1040"/>
    </location>
</feature>
<keyword evidence="5 7" id="KW-0472">Membrane</keyword>
<dbReference type="InterPro" id="IPR004342">
    <property type="entry name" value="EXS_C"/>
</dbReference>
<feature type="transmembrane region" description="Helical" evidence="7">
    <location>
        <begin position="886"/>
        <end position="907"/>
    </location>
</feature>
<comment type="subcellular location">
    <subcellularLocation>
        <location evidence="1">Membrane</location>
        <topology evidence="1">Multi-pass membrane protein</topology>
    </subcellularLocation>
</comment>
<keyword evidence="4 7" id="KW-1133">Transmembrane helix</keyword>
<proteinExistence type="inferred from homology"/>
<dbReference type="AlphaFoldDB" id="A0A9P0QPT3"/>
<evidence type="ECO:0000313" key="11">
    <source>
        <dbReference type="Proteomes" id="UP000837801"/>
    </source>
</evidence>
<dbReference type="OrthoDB" id="9970435at2759"/>
<dbReference type="GO" id="GO:0006817">
    <property type="term" value="P:phosphate ion transport"/>
    <property type="evidence" value="ECO:0007669"/>
    <property type="project" value="TreeGrafter"/>
</dbReference>
<sequence>MKFGETLGEGLVPEWKAQYVNYKAGKKLIHKVDELRLIYDKENTSDDPPPTSISSLTGPAKKKAEDRANDRTPLLEPIEEAVPPLESIDPKDSTTRLPDASGSGSGSAPNRDRSNTELNSEDVGGGGKIKKRTSFLNYSLRSSNKDKQQSNFDAGKAAFVEWADQELEKVDKFYLDKESEAYEKFLHLQDQLYQLREHKLEVIEAKLKHADRKKNSGLTTGAGGILSDSSIPVNLNVANPDSFDVSDWRAYAKQYIDRLNRFETPSLPSTTFLKKWRKDKKDDKIGNEISLGRKISGTGFDNDDESGDDFEYDPNYDQNRIRNGQMYLTREDELDDDLSMDLSIDSEVSEINRRSNHSKGHLPKTRTRDHQSHQPVPGQLHQKRNIQNQNQNRDEMQTSNSGLSTIDSNATNDSTNSDSGIVEAINSSMENMDAERRTARRDYVKRKRVQYHVPYLYARKQLKSALLEHYRSLTLLKSFRILNRTALRKITKKFDKSSGTDISEKFMSKVDHSYFQTSDLIDKLIRQVEELYIVFFDPEALDRKHSLEKLKSIAYTMNNSEMRQPKFYSSVFIVGACLGFGIPLICLGVYTGVSKTLSGELPEGKYMLQIWGGFFILISTLLLFGVNLMVFDYFKINYKFIFEFDLSSALDYTQFFVLPSCAFALFTILFWFSFNNYWPTQFPGRDWSWILFGTMIVVFMWPGKELYGSSRRWLQIALWRLLLSGFYPVEFRDFFLGDIFCSLTYTMGNISLYFCLFSHHWKGVIGNGSSSENVCGSNKSQLLGFFSTLPSIWRFLQCIRRYADSGDWFPHLANMAKYALSGLYYVLLSVYRIHVSETNRIVFIIFATLNSLYTSAWDILMDWSLLQSGSKNYLLRDNLFFKNPNYYYAAMVLDVILRFQWVFYACFSSQIQQSAVTSFCVAMAELIRRFIWIFFRMENEHCTNVIMFRASRDTPLPYKMKRKTEKAVKRLVKLRYLANSEIQNDPLLSGSQAPVIVEGASTTSYRHHDEEGDVGMRPTDKPLPGSSSGKSTLGTSAASGARLRRKSTFVTFTSALNKAHVKDFQRRKATVNLDAPDSDDDDDEDGFSDAGSRKENAPKKP</sequence>
<dbReference type="PANTHER" id="PTHR10783">
    <property type="entry name" value="XENOTROPIC AND POLYTROPIC RETROVIRUS RECEPTOR 1-RELATED"/>
    <property type="match status" value="1"/>
</dbReference>
<feature type="region of interest" description="Disordered" evidence="6">
    <location>
        <begin position="1063"/>
        <end position="1101"/>
    </location>
</feature>
<evidence type="ECO:0000256" key="7">
    <source>
        <dbReference type="SAM" id="Phobius"/>
    </source>
</evidence>
<feature type="transmembrane region" description="Helical" evidence="7">
    <location>
        <begin position="610"/>
        <end position="634"/>
    </location>
</feature>
<feature type="transmembrane region" description="Helical" evidence="7">
    <location>
        <begin position="841"/>
        <end position="866"/>
    </location>
</feature>
<evidence type="ECO:0000259" key="9">
    <source>
        <dbReference type="PROSITE" id="PS51382"/>
    </source>
</evidence>
<evidence type="ECO:0000256" key="2">
    <source>
        <dbReference type="ARBA" id="ARBA00009665"/>
    </source>
</evidence>
<feature type="compositionally biased region" description="Acidic residues" evidence="6">
    <location>
        <begin position="1076"/>
        <end position="1087"/>
    </location>
</feature>
<dbReference type="Pfam" id="PF03124">
    <property type="entry name" value="EXS"/>
    <property type="match status" value="1"/>
</dbReference>
<feature type="compositionally biased region" description="Basic and acidic residues" evidence="6">
    <location>
        <begin position="1091"/>
        <end position="1101"/>
    </location>
</feature>
<dbReference type="GO" id="GO:0000822">
    <property type="term" value="F:inositol hexakisphosphate binding"/>
    <property type="evidence" value="ECO:0007669"/>
    <property type="project" value="TreeGrafter"/>
</dbReference>
<feature type="compositionally biased region" description="Basic residues" evidence="6">
    <location>
        <begin position="354"/>
        <end position="365"/>
    </location>
</feature>
<comment type="caution">
    <text evidence="10">The sequence shown here is derived from an EMBL/GenBank/DDBJ whole genome shotgun (WGS) entry which is preliminary data.</text>
</comment>
<evidence type="ECO:0000256" key="1">
    <source>
        <dbReference type="ARBA" id="ARBA00004141"/>
    </source>
</evidence>
<dbReference type="PROSITE" id="PS51380">
    <property type="entry name" value="EXS"/>
    <property type="match status" value="1"/>
</dbReference>
<dbReference type="GO" id="GO:0005794">
    <property type="term" value="C:Golgi apparatus"/>
    <property type="evidence" value="ECO:0007669"/>
    <property type="project" value="TreeGrafter"/>
</dbReference>
<feature type="region of interest" description="Disordered" evidence="6">
    <location>
        <begin position="41"/>
        <end position="128"/>
    </location>
</feature>
<dbReference type="Proteomes" id="UP000837801">
    <property type="component" value="Unassembled WGS sequence"/>
</dbReference>
<dbReference type="EMBL" id="CAKXYY010000007">
    <property type="protein sequence ID" value="CAH2352656.1"/>
    <property type="molecule type" value="Genomic_DNA"/>
</dbReference>
<evidence type="ECO:0000256" key="6">
    <source>
        <dbReference type="SAM" id="MobiDB-lite"/>
    </source>
</evidence>
<evidence type="ECO:0000259" key="8">
    <source>
        <dbReference type="PROSITE" id="PS51380"/>
    </source>
</evidence>
<evidence type="ECO:0000256" key="3">
    <source>
        <dbReference type="ARBA" id="ARBA00022692"/>
    </source>
</evidence>
<protein>
    <submittedName>
        <fullName evidence="10">Protein Syg1p</fullName>
    </submittedName>
</protein>